<feature type="compositionally biased region" description="Low complexity" evidence="6">
    <location>
        <begin position="326"/>
        <end position="352"/>
    </location>
</feature>
<feature type="region of interest" description="Disordered" evidence="6">
    <location>
        <begin position="326"/>
        <end position="378"/>
    </location>
</feature>
<name>A0A1X2HDD3_SYNRA</name>
<feature type="region of interest" description="Disordered" evidence="6">
    <location>
        <begin position="44"/>
        <end position="74"/>
    </location>
</feature>
<dbReference type="AlphaFoldDB" id="A0A1X2HDD3"/>
<feature type="compositionally biased region" description="Low complexity" evidence="6">
    <location>
        <begin position="104"/>
        <end position="139"/>
    </location>
</feature>
<proteinExistence type="predicted"/>
<evidence type="ECO:0000313" key="8">
    <source>
        <dbReference type="EMBL" id="ORY96825.1"/>
    </source>
</evidence>
<dbReference type="PANTHER" id="PTHR42647:SF72">
    <property type="entry name" value="EF-HAND CALCIUM-BINDING DOMAIN-CONTAINING PROTEIN 4A"/>
    <property type="match status" value="1"/>
</dbReference>
<dbReference type="GO" id="GO:0004842">
    <property type="term" value="F:ubiquitin-protein transferase activity"/>
    <property type="evidence" value="ECO:0007669"/>
    <property type="project" value="TreeGrafter"/>
</dbReference>
<evidence type="ECO:0000256" key="1">
    <source>
        <dbReference type="ARBA" id="ARBA00022723"/>
    </source>
</evidence>
<accession>A0A1X2HDD3</accession>
<keyword evidence="2 4" id="KW-0863">Zinc-finger</keyword>
<evidence type="ECO:0000256" key="3">
    <source>
        <dbReference type="ARBA" id="ARBA00022833"/>
    </source>
</evidence>
<dbReference type="GO" id="GO:0008270">
    <property type="term" value="F:zinc ion binding"/>
    <property type="evidence" value="ECO:0007669"/>
    <property type="project" value="UniProtKB-KW"/>
</dbReference>
<feature type="compositionally biased region" description="Polar residues" evidence="6">
    <location>
        <begin position="353"/>
        <end position="367"/>
    </location>
</feature>
<protein>
    <recommendedName>
        <fullName evidence="7">RING-type domain-containing protein</fullName>
    </recommendedName>
</protein>
<dbReference type="EMBL" id="MCGN01000005">
    <property type="protein sequence ID" value="ORY96825.1"/>
    <property type="molecule type" value="Genomic_DNA"/>
</dbReference>
<dbReference type="PROSITE" id="PS50089">
    <property type="entry name" value="ZF_RING_2"/>
    <property type="match status" value="1"/>
</dbReference>
<dbReference type="PANTHER" id="PTHR42647">
    <property type="entry name" value="SBP (S-RIBONUCLEASE BINDING PROTEIN) FAMILY PROTEIN"/>
    <property type="match status" value="1"/>
</dbReference>
<feature type="coiled-coil region" evidence="5">
    <location>
        <begin position="475"/>
        <end position="572"/>
    </location>
</feature>
<dbReference type="InterPro" id="IPR001841">
    <property type="entry name" value="Znf_RING"/>
</dbReference>
<dbReference type="OrthoDB" id="1711136at2759"/>
<gene>
    <name evidence="8" type="ORF">BCR43DRAFT_564048</name>
</gene>
<dbReference type="OMA" id="RINCQER"/>
<feature type="compositionally biased region" description="Pro residues" evidence="6">
    <location>
        <begin position="89"/>
        <end position="103"/>
    </location>
</feature>
<keyword evidence="9" id="KW-1185">Reference proteome</keyword>
<evidence type="ECO:0000256" key="5">
    <source>
        <dbReference type="SAM" id="Coils"/>
    </source>
</evidence>
<feature type="region of interest" description="Disordered" evidence="6">
    <location>
        <begin position="89"/>
        <end position="139"/>
    </location>
</feature>
<dbReference type="InParanoid" id="A0A1X2HDD3"/>
<feature type="compositionally biased region" description="Low complexity" evidence="6">
    <location>
        <begin position="53"/>
        <end position="64"/>
    </location>
</feature>
<keyword evidence="5" id="KW-0175">Coiled coil</keyword>
<dbReference type="STRING" id="13706.A0A1X2HDD3"/>
<evidence type="ECO:0000259" key="7">
    <source>
        <dbReference type="PROSITE" id="PS50089"/>
    </source>
</evidence>
<keyword evidence="3" id="KW-0862">Zinc</keyword>
<organism evidence="8 9">
    <name type="scientific">Syncephalastrum racemosum</name>
    <name type="common">Filamentous fungus</name>
    <dbReference type="NCBI Taxonomy" id="13706"/>
    <lineage>
        <taxon>Eukaryota</taxon>
        <taxon>Fungi</taxon>
        <taxon>Fungi incertae sedis</taxon>
        <taxon>Mucoromycota</taxon>
        <taxon>Mucoromycotina</taxon>
        <taxon>Mucoromycetes</taxon>
        <taxon>Mucorales</taxon>
        <taxon>Syncephalastraceae</taxon>
        <taxon>Syncephalastrum</taxon>
    </lineage>
</organism>
<evidence type="ECO:0000256" key="2">
    <source>
        <dbReference type="ARBA" id="ARBA00022771"/>
    </source>
</evidence>
<dbReference type="Pfam" id="PF13920">
    <property type="entry name" value="zf-C3HC4_3"/>
    <property type="match status" value="1"/>
</dbReference>
<evidence type="ECO:0000256" key="6">
    <source>
        <dbReference type="SAM" id="MobiDB-lite"/>
    </source>
</evidence>
<sequence length="655" mass="74013">MDSIRSDGRNLEPPKAVAHAWQDFAKQMTHKSKQKADMVTFTPRSQKAVSVEHTTAAHTGVAATPNDRPSSNPWKSYAQEECRLHRPLALPPKQQPSTSPPSIFPRSTSTSTSTSASASTSTSTTATLRGQTSDSSRRLSCSSERSTLSNAPSTILCFCQLPAAVSQTEEFGPILECHYSSDTADLTQQDGGVDCPRTICAFHLHKNAWTSIKLNYERGKYLTHEELRICPYFNSVACILLRTANDYPKRVIGAPKCYCNEAAIYSAGKNIPQHFYFYCTHCTFFAWASQAYILPRQTPVHADGISSPMYHGKRIDHIPTFVPSTITSSSPSIPASTSVDHTSPRQPSRQPSESLFSPKSVSTSPTREPQRALRDTLTQSEWDKENATIYASAAPRMTQFLPVRNDTLPNSSNPRPMAADFLRLLETARLPEMDTKATPAQDEKARLQSMLIPTSVLMQRSAKSGSNKADDLLRHEKQRKADARLEMELQRLQSRLQDLRAEHKDFSDRKHLRTELISRMKRDLEKFHRKYEQEVQKEQRARYIEEKAASSIELLENQLKSNQERRLRMEEYIEPYRATAIALAQEAESEKSIYREQVERDFAGELNCRVCHKPNADYALIPCFHIAYCRDCATKTDTCHVCKTIKYSIQKVYMA</sequence>
<comment type="caution">
    <text evidence="8">The sequence shown here is derived from an EMBL/GenBank/DDBJ whole genome shotgun (WGS) entry which is preliminary data.</text>
</comment>
<feature type="domain" description="RING-type" evidence="7">
    <location>
        <begin position="608"/>
        <end position="643"/>
    </location>
</feature>
<dbReference type="Gene3D" id="3.30.40.10">
    <property type="entry name" value="Zinc/RING finger domain, C3HC4 (zinc finger)"/>
    <property type="match status" value="1"/>
</dbReference>
<reference evidence="8 9" key="1">
    <citation type="submission" date="2016-07" db="EMBL/GenBank/DDBJ databases">
        <title>Pervasive Adenine N6-methylation of Active Genes in Fungi.</title>
        <authorList>
            <consortium name="DOE Joint Genome Institute"/>
            <person name="Mondo S.J."/>
            <person name="Dannebaum R.O."/>
            <person name="Kuo R.C."/>
            <person name="Labutti K."/>
            <person name="Haridas S."/>
            <person name="Kuo A."/>
            <person name="Salamov A."/>
            <person name="Ahrendt S.R."/>
            <person name="Lipzen A."/>
            <person name="Sullivan W."/>
            <person name="Andreopoulos W.B."/>
            <person name="Clum A."/>
            <person name="Lindquist E."/>
            <person name="Daum C."/>
            <person name="Ramamoorthy G.K."/>
            <person name="Gryganskyi A."/>
            <person name="Culley D."/>
            <person name="Magnuson J.K."/>
            <person name="James T.Y."/>
            <person name="O'Malley M.A."/>
            <person name="Stajich J.E."/>
            <person name="Spatafora J.W."/>
            <person name="Visel A."/>
            <person name="Grigoriev I.V."/>
        </authorList>
    </citation>
    <scope>NUCLEOTIDE SEQUENCE [LARGE SCALE GENOMIC DNA]</scope>
    <source>
        <strain evidence="8 9">NRRL 2496</strain>
    </source>
</reference>
<evidence type="ECO:0000313" key="9">
    <source>
        <dbReference type="Proteomes" id="UP000242180"/>
    </source>
</evidence>
<dbReference type="Proteomes" id="UP000242180">
    <property type="component" value="Unassembled WGS sequence"/>
</dbReference>
<evidence type="ECO:0000256" key="4">
    <source>
        <dbReference type="PROSITE-ProRule" id="PRU00175"/>
    </source>
</evidence>
<dbReference type="InterPro" id="IPR013083">
    <property type="entry name" value="Znf_RING/FYVE/PHD"/>
</dbReference>
<keyword evidence="1" id="KW-0479">Metal-binding</keyword>